<dbReference type="GO" id="GO:0051539">
    <property type="term" value="F:4 iron, 4 sulfur cluster binding"/>
    <property type="evidence" value="ECO:0007669"/>
    <property type="project" value="UniProtKB-UniRule"/>
</dbReference>
<evidence type="ECO:0000256" key="12">
    <source>
        <dbReference type="ARBA" id="ARBA00081141"/>
    </source>
</evidence>
<dbReference type="CDD" id="cd01335">
    <property type="entry name" value="Radical_SAM"/>
    <property type="match status" value="1"/>
</dbReference>
<evidence type="ECO:0000256" key="10">
    <source>
        <dbReference type="ARBA" id="ARBA00068570"/>
    </source>
</evidence>
<evidence type="ECO:0000259" key="14">
    <source>
        <dbReference type="PROSITE" id="PS50926"/>
    </source>
</evidence>
<dbReference type="SUPFAM" id="SSF102114">
    <property type="entry name" value="Radical SAM enzymes"/>
    <property type="match status" value="1"/>
</dbReference>
<dbReference type="Pfam" id="PF00919">
    <property type="entry name" value="UPF0004"/>
    <property type="match status" value="1"/>
</dbReference>
<dbReference type="InterPro" id="IPR002792">
    <property type="entry name" value="TRAM_dom"/>
</dbReference>
<comment type="similarity">
    <text evidence="13">Belongs to the methylthiotransferase family. MiaB subfamily.</text>
</comment>
<keyword evidence="13" id="KW-0819">tRNA processing</keyword>
<evidence type="ECO:0000313" key="17">
    <source>
        <dbReference type="EMBL" id="NGO39269.1"/>
    </source>
</evidence>
<evidence type="ECO:0000256" key="2">
    <source>
        <dbReference type="ARBA" id="ARBA00022485"/>
    </source>
</evidence>
<dbReference type="HAMAP" id="MF_01864">
    <property type="entry name" value="tRNA_metthiotr_MiaB"/>
    <property type="match status" value="1"/>
</dbReference>
<feature type="domain" description="MTTase N-terminal" evidence="15">
    <location>
        <begin position="2"/>
        <end position="119"/>
    </location>
</feature>
<comment type="catalytic activity">
    <reaction evidence="13">
        <text>N(6)-dimethylallyladenosine(37) in tRNA + (sulfur carrier)-SH + AH2 + 2 S-adenosyl-L-methionine = 2-methylsulfanyl-N(6)-dimethylallyladenosine(37) in tRNA + (sulfur carrier)-H + 5'-deoxyadenosine + L-methionine + A + S-adenosyl-L-homocysteine + 2 H(+)</text>
        <dbReference type="Rhea" id="RHEA:37067"/>
        <dbReference type="Rhea" id="RHEA-COMP:10375"/>
        <dbReference type="Rhea" id="RHEA-COMP:10376"/>
        <dbReference type="Rhea" id="RHEA-COMP:14737"/>
        <dbReference type="Rhea" id="RHEA-COMP:14739"/>
        <dbReference type="ChEBI" id="CHEBI:13193"/>
        <dbReference type="ChEBI" id="CHEBI:15378"/>
        <dbReference type="ChEBI" id="CHEBI:17319"/>
        <dbReference type="ChEBI" id="CHEBI:17499"/>
        <dbReference type="ChEBI" id="CHEBI:29917"/>
        <dbReference type="ChEBI" id="CHEBI:57844"/>
        <dbReference type="ChEBI" id="CHEBI:57856"/>
        <dbReference type="ChEBI" id="CHEBI:59789"/>
        <dbReference type="ChEBI" id="CHEBI:64428"/>
        <dbReference type="ChEBI" id="CHEBI:74415"/>
        <dbReference type="ChEBI" id="CHEBI:74417"/>
        <dbReference type="EC" id="2.8.4.3"/>
    </reaction>
</comment>
<evidence type="ECO:0000313" key="18">
    <source>
        <dbReference type="Proteomes" id="UP000477311"/>
    </source>
</evidence>
<dbReference type="PANTHER" id="PTHR43020">
    <property type="entry name" value="CDK5 REGULATORY SUBUNIT-ASSOCIATED PROTEIN 1"/>
    <property type="match status" value="1"/>
</dbReference>
<feature type="binding site" evidence="13">
    <location>
        <position position="82"/>
    </location>
    <ligand>
        <name>[4Fe-4S] cluster</name>
        <dbReference type="ChEBI" id="CHEBI:49883"/>
        <label>1</label>
    </ligand>
</feature>
<evidence type="ECO:0000256" key="13">
    <source>
        <dbReference type="HAMAP-Rule" id="MF_01864"/>
    </source>
</evidence>
<organism evidence="17 18">
    <name type="scientific">Limisphaera ngatamarikiensis</name>
    <dbReference type="NCBI Taxonomy" id="1324935"/>
    <lineage>
        <taxon>Bacteria</taxon>
        <taxon>Pseudomonadati</taxon>
        <taxon>Verrucomicrobiota</taxon>
        <taxon>Verrucomicrobiia</taxon>
        <taxon>Limisphaerales</taxon>
        <taxon>Limisphaeraceae</taxon>
        <taxon>Limisphaera</taxon>
    </lineage>
</organism>
<dbReference type="InterPro" id="IPR058240">
    <property type="entry name" value="rSAM_sf"/>
</dbReference>
<keyword evidence="3 13" id="KW-0963">Cytoplasm</keyword>
<dbReference type="InterPro" id="IPR013848">
    <property type="entry name" value="Methylthiotransferase_N"/>
</dbReference>
<dbReference type="InterPro" id="IPR007197">
    <property type="entry name" value="rSAM"/>
</dbReference>
<dbReference type="SFLD" id="SFLDG01061">
    <property type="entry name" value="methylthiotransferase"/>
    <property type="match status" value="1"/>
</dbReference>
<dbReference type="AlphaFoldDB" id="A0A6M1RNY6"/>
<evidence type="ECO:0000259" key="15">
    <source>
        <dbReference type="PROSITE" id="PS51449"/>
    </source>
</evidence>
<dbReference type="InterPro" id="IPR023404">
    <property type="entry name" value="rSAM_horseshoe"/>
</dbReference>
<dbReference type="Pfam" id="PF04055">
    <property type="entry name" value="Radical_SAM"/>
    <property type="match status" value="1"/>
</dbReference>
<dbReference type="RefSeq" id="WP_165107192.1">
    <property type="nucleotide sequence ID" value="NZ_JAAKYA010000052.1"/>
</dbReference>
<dbReference type="PROSITE" id="PS50926">
    <property type="entry name" value="TRAM"/>
    <property type="match status" value="1"/>
</dbReference>
<dbReference type="SFLD" id="SFLDF00273">
    <property type="entry name" value="(dimethylallyl)adenosine_tRNA"/>
    <property type="match status" value="1"/>
</dbReference>
<accession>A0A6M1RNY6</accession>
<dbReference type="InterPro" id="IPR020612">
    <property type="entry name" value="Methylthiotransferase_CS"/>
</dbReference>
<feature type="binding site" evidence="13">
    <location>
        <position position="168"/>
    </location>
    <ligand>
        <name>[4Fe-4S] cluster</name>
        <dbReference type="ChEBI" id="CHEBI:49883"/>
        <label>2</label>
        <note>4Fe-4S-S-AdoMet</note>
    </ligand>
</feature>
<comment type="subcellular location">
    <subcellularLocation>
        <location evidence="13">Cytoplasm</location>
    </subcellularLocation>
</comment>
<feature type="domain" description="Radical SAM core" evidence="16">
    <location>
        <begin position="147"/>
        <end position="400"/>
    </location>
</feature>
<dbReference type="FunFam" id="3.80.30.20:FF:000001">
    <property type="entry name" value="tRNA-2-methylthio-N(6)-dimethylallyladenosine synthase 2"/>
    <property type="match status" value="1"/>
</dbReference>
<dbReference type="Pfam" id="PF01938">
    <property type="entry name" value="TRAM"/>
    <property type="match status" value="1"/>
</dbReference>
<dbReference type="PROSITE" id="PS51449">
    <property type="entry name" value="MTTASE_N"/>
    <property type="match status" value="1"/>
</dbReference>
<dbReference type="NCBIfam" id="TIGR00089">
    <property type="entry name" value="MiaB/RimO family radical SAM methylthiotransferase"/>
    <property type="match status" value="1"/>
</dbReference>
<feature type="binding site" evidence="13">
    <location>
        <position position="161"/>
    </location>
    <ligand>
        <name>[4Fe-4S] cluster</name>
        <dbReference type="ChEBI" id="CHEBI:49883"/>
        <label>2</label>
        <note>4Fe-4S-S-AdoMet</note>
    </ligand>
</feature>
<dbReference type="InterPro" id="IPR006463">
    <property type="entry name" value="MiaB_methiolase"/>
</dbReference>
<evidence type="ECO:0000256" key="9">
    <source>
        <dbReference type="ARBA" id="ARBA00033765"/>
    </source>
</evidence>
<evidence type="ECO:0000256" key="8">
    <source>
        <dbReference type="ARBA" id="ARBA00023014"/>
    </source>
</evidence>
<dbReference type="InterPro" id="IPR005839">
    <property type="entry name" value="Methylthiotransferase"/>
</dbReference>
<keyword evidence="6 13" id="KW-0479">Metal-binding</keyword>
<evidence type="ECO:0000259" key="16">
    <source>
        <dbReference type="PROSITE" id="PS51918"/>
    </source>
</evidence>
<evidence type="ECO:0000256" key="6">
    <source>
        <dbReference type="ARBA" id="ARBA00022723"/>
    </source>
</evidence>
<reference evidence="17 18" key="1">
    <citation type="submission" date="2020-02" db="EMBL/GenBank/DDBJ databases">
        <title>Draft genome sequence of Limisphaera ngatamarikiensis NGM72.4T, a thermophilic Verrucomicrobia grouped in subdivision 3.</title>
        <authorList>
            <person name="Carere C.R."/>
            <person name="Steen J."/>
            <person name="Hugenholtz P."/>
            <person name="Stott M.B."/>
        </authorList>
    </citation>
    <scope>NUCLEOTIDE SEQUENCE [LARGE SCALE GENOMIC DNA]</scope>
    <source>
        <strain evidence="17 18">NGM72.4</strain>
    </source>
</reference>
<dbReference type="GO" id="GO:0046872">
    <property type="term" value="F:metal ion binding"/>
    <property type="evidence" value="ECO:0007669"/>
    <property type="project" value="UniProtKB-KW"/>
</dbReference>
<dbReference type="PANTHER" id="PTHR43020:SF2">
    <property type="entry name" value="MITOCHONDRIAL TRNA METHYLTHIOTRANSFERASE CDK5RAP1"/>
    <property type="match status" value="1"/>
</dbReference>
<evidence type="ECO:0000256" key="7">
    <source>
        <dbReference type="ARBA" id="ARBA00023004"/>
    </source>
</evidence>
<feature type="binding site" evidence="13">
    <location>
        <position position="165"/>
    </location>
    <ligand>
        <name>[4Fe-4S] cluster</name>
        <dbReference type="ChEBI" id="CHEBI:49883"/>
        <label>2</label>
        <note>4Fe-4S-S-AdoMet</note>
    </ligand>
</feature>
<sequence>MPSVYIKTYGCQMNVRDSEAVAAQLLARGYTLAPSEEQADIVLLNTCSVRDHAEQTALNKMRALAADFRRSGREVVLGFLGCMAQSRGAELLRQVPGVDLVLGTQKLHRTADYLDELLRGRRTAVVDTAPEAGSESAIREHLPALNGSTPVTAYVSIMQGCNQHCTFCIVPQTRGPERSRSIRDIVAECRELAARGVKEVILLGQIVTSYGRRPGPDGRPGWLAPDEPWPVADGDGGRPRSPFVRLLEAVHEVDGIERIRFTAPHPKGYGEDLIEAYGRLPKLVESAHLPVQSGSNRILKLMRRGYTRERFLEIVARLRAVKPGMGISTDIIVGFPGETEEDFEQTLELCREVEFDNVFLFKYSPRRNTPAATMPGALPQEVIEERHARALELINQIARRRYAAMVGRTVQILVEGPSKKNPQRMMGRTRCNKIVVFEGSERHRGQLLDVRIVRAGSYTLYGDPAIVGIAPVERGAPVDEAEG</sequence>
<evidence type="ECO:0000256" key="11">
    <source>
        <dbReference type="ARBA" id="ARBA00080698"/>
    </source>
</evidence>
<feature type="binding site" evidence="13">
    <location>
        <position position="47"/>
    </location>
    <ligand>
        <name>[4Fe-4S] cluster</name>
        <dbReference type="ChEBI" id="CHEBI:49883"/>
        <label>1</label>
    </ligand>
</feature>
<keyword evidence="4 13" id="KW-0808">Transferase</keyword>
<evidence type="ECO:0000256" key="3">
    <source>
        <dbReference type="ARBA" id="ARBA00022490"/>
    </source>
</evidence>
<dbReference type="Proteomes" id="UP000477311">
    <property type="component" value="Unassembled WGS sequence"/>
</dbReference>
<keyword evidence="5 13" id="KW-0949">S-adenosyl-L-methionine</keyword>
<evidence type="ECO:0000256" key="5">
    <source>
        <dbReference type="ARBA" id="ARBA00022691"/>
    </source>
</evidence>
<dbReference type="FunFam" id="3.40.50.12160:FF:000003">
    <property type="entry name" value="CDK5 regulatory subunit-associated protein 1"/>
    <property type="match status" value="1"/>
</dbReference>
<protein>
    <recommendedName>
        <fullName evidence="10 13">tRNA-2-methylthio-N(6)-dimethylallyladenosine synthase</fullName>
        <ecNumber evidence="9 13">2.8.4.3</ecNumber>
    </recommendedName>
    <alternativeName>
        <fullName evidence="12 13">(Dimethylallyl)adenosine tRNA methylthiotransferase MiaB</fullName>
    </alternativeName>
    <alternativeName>
        <fullName evidence="11 13">tRNA-i(6)A37 methylthiotransferase</fullName>
    </alternativeName>
</protein>
<dbReference type="SFLD" id="SFLDG01082">
    <property type="entry name" value="B12-binding_domain_containing"/>
    <property type="match status" value="1"/>
</dbReference>
<dbReference type="SMART" id="SM00729">
    <property type="entry name" value="Elp3"/>
    <property type="match status" value="1"/>
</dbReference>
<comment type="subunit">
    <text evidence="13">Monomer.</text>
</comment>
<dbReference type="GO" id="GO:0005829">
    <property type="term" value="C:cytosol"/>
    <property type="evidence" value="ECO:0007669"/>
    <property type="project" value="TreeGrafter"/>
</dbReference>
<feature type="domain" description="TRAM" evidence="14">
    <location>
        <begin position="403"/>
        <end position="466"/>
    </location>
</feature>
<keyword evidence="8 13" id="KW-0411">Iron-sulfur</keyword>
<dbReference type="PROSITE" id="PS01278">
    <property type="entry name" value="MTTASE_RADICAL"/>
    <property type="match status" value="1"/>
</dbReference>
<dbReference type="PROSITE" id="PS51918">
    <property type="entry name" value="RADICAL_SAM"/>
    <property type="match status" value="1"/>
</dbReference>
<comment type="caution">
    <text evidence="17">The sequence shown here is derived from an EMBL/GenBank/DDBJ whole genome shotgun (WGS) entry which is preliminary data.</text>
</comment>
<comment type="function">
    <text evidence="1 13">Catalyzes the methylthiolation of N6-(dimethylallyl)adenosine (i(6)A), leading to the formation of 2-methylthio-N6-(dimethylallyl)adenosine (ms(2)i(6)A) at position 37 in tRNAs that read codons beginning with uridine.</text>
</comment>
<keyword evidence="18" id="KW-1185">Reference proteome</keyword>
<name>A0A6M1RNY6_9BACT</name>
<evidence type="ECO:0000256" key="1">
    <source>
        <dbReference type="ARBA" id="ARBA00003234"/>
    </source>
</evidence>
<dbReference type="Gene3D" id="3.40.50.12160">
    <property type="entry name" value="Methylthiotransferase, N-terminal domain"/>
    <property type="match status" value="1"/>
</dbReference>
<feature type="binding site" evidence="13">
    <location>
        <position position="11"/>
    </location>
    <ligand>
        <name>[4Fe-4S] cluster</name>
        <dbReference type="ChEBI" id="CHEBI:49883"/>
        <label>1</label>
    </ligand>
</feature>
<dbReference type="GO" id="GO:0035597">
    <property type="term" value="F:tRNA-2-methylthio-N(6)-dimethylallyladenosine(37) synthase activity"/>
    <property type="evidence" value="ECO:0007669"/>
    <property type="project" value="UniProtKB-EC"/>
</dbReference>
<dbReference type="InterPro" id="IPR006638">
    <property type="entry name" value="Elp3/MiaA/NifB-like_rSAM"/>
</dbReference>
<comment type="cofactor">
    <cofactor evidence="13">
        <name>[4Fe-4S] cluster</name>
        <dbReference type="ChEBI" id="CHEBI:49883"/>
    </cofactor>
    <text evidence="13">Binds 2 [4Fe-4S] clusters. One cluster is coordinated with 3 cysteines and an exchangeable S-adenosyl-L-methionine.</text>
</comment>
<dbReference type="EMBL" id="JAAKYA010000052">
    <property type="protein sequence ID" value="NGO39269.1"/>
    <property type="molecule type" value="Genomic_DNA"/>
</dbReference>
<evidence type="ECO:0000256" key="4">
    <source>
        <dbReference type="ARBA" id="ARBA00022679"/>
    </source>
</evidence>
<proteinExistence type="inferred from homology"/>
<dbReference type="EC" id="2.8.4.3" evidence="9 13"/>
<dbReference type="SFLD" id="SFLDS00029">
    <property type="entry name" value="Radical_SAM"/>
    <property type="match status" value="1"/>
</dbReference>
<dbReference type="InterPro" id="IPR038135">
    <property type="entry name" value="Methylthiotransferase_N_sf"/>
</dbReference>
<keyword evidence="2 13" id="KW-0004">4Fe-4S</keyword>
<dbReference type="Gene3D" id="3.80.30.20">
    <property type="entry name" value="tm_1862 like domain"/>
    <property type="match status" value="1"/>
</dbReference>
<gene>
    <name evidence="13 17" type="primary">miaB</name>
    <name evidence="17" type="ORF">G4L39_07640</name>
</gene>
<keyword evidence="7 13" id="KW-0408">Iron</keyword>